<protein>
    <recommendedName>
        <fullName evidence="1">Double Cache domain-containing protein</fullName>
    </recommendedName>
</protein>
<feature type="domain" description="Double Cache" evidence="1">
    <location>
        <begin position="29"/>
        <end position="180"/>
    </location>
</feature>
<dbReference type="AlphaFoldDB" id="A0A2D3W3E2"/>
<gene>
    <name evidence="2" type="ORF">CFH80_07790</name>
</gene>
<sequence length="304" mass="34711">MLALFSLSMLIIGFLIYRTNHNLYVEDAKNSVESVLNLTQELISHKKQLALSVALMLSQNEAIKEAYRHEDRHALFTVINQEIVKTKQYLQMEHMEVQFHTKDAKAWVRSWDYEDYGNELASWRKGIALLHQTQTPLVAIELGKRLNIKALAPIFDRGVFIGSLEVILGFEEIAQNLKNKKIDFVVLMHRDFLEIGSWMKDLEQINDFVVVNSSCPASCHTALYTIATPETLDKGFARIDGMLFGFTPLFDIESKPIGYVGVWFDESLLKDSLLLRATLAPHPQSMHTKTLMPSSQTTQEVLIR</sequence>
<dbReference type="EMBL" id="DLUG01000202">
    <property type="protein sequence ID" value="DAB35891.1"/>
    <property type="molecule type" value="Genomic_DNA"/>
</dbReference>
<dbReference type="Pfam" id="PF14827">
    <property type="entry name" value="dCache_3"/>
    <property type="match status" value="1"/>
</dbReference>
<organism evidence="2 3">
    <name type="scientific">Sulfurospirillum cavolei</name>
    <dbReference type="NCBI Taxonomy" id="366522"/>
    <lineage>
        <taxon>Bacteria</taxon>
        <taxon>Pseudomonadati</taxon>
        <taxon>Campylobacterota</taxon>
        <taxon>Epsilonproteobacteria</taxon>
        <taxon>Campylobacterales</taxon>
        <taxon>Sulfurospirillaceae</taxon>
        <taxon>Sulfurospirillum</taxon>
    </lineage>
</organism>
<dbReference type="InterPro" id="IPR029150">
    <property type="entry name" value="dCache_3"/>
</dbReference>
<reference evidence="2 3" key="1">
    <citation type="journal article" date="2017" name="Front. Microbiol.">
        <title>Comparative Genomic Analysis of the Class Epsilonproteobacteria and Proposed Reclassification to Epsilonbacteraeota (phyl. nov.).</title>
        <authorList>
            <person name="Waite D.W."/>
            <person name="Vanwonterghem I."/>
            <person name="Rinke C."/>
            <person name="Parks D.H."/>
            <person name="Zhang Y."/>
            <person name="Takai K."/>
            <person name="Sievert S.M."/>
            <person name="Simon J."/>
            <person name="Campbell B.J."/>
            <person name="Hanson T.E."/>
            <person name="Woyke T."/>
            <person name="Klotz M.G."/>
            <person name="Hugenholtz P."/>
        </authorList>
    </citation>
    <scope>NUCLEOTIDE SEQUENCE [LARGE SCALE GENOMIC DNA]</scope>
    <source>
        <strain evidence="2">UBA11420</strain>
    </source>
</reference>
<dbReference type="InterPro" id="IPR029151">
    <property type="entry name" value="Sensor-like_sf"/>
</dbReference>
<dbReference type="STRING" id="366522.GCA_001548055_02509"/>
<name>A0A2D3W3E2_9BACT</name>
<dbReference type="SUPFAM" id="SSF103190">
    <property type="entry name" value="Sensory domain-like"/>
    <property type="match status" value="1"/>
</dbReference>
<comment type="caution">
    <text evidence="2">The sequence shown here is derived from an EMBL/GenBank/DDBJ whole genome shotgun (WGS) entry which is preliminary data.</text>
</comment>
<dbReference type="Proteomes" id="UP000231638">
    <property type="component" value="Unassembled WGS sequence"/>
</dbReference>
<evidence type="ECO:0000259" key="1">
    <source>
        <dbReference type="Pfam" id="PF14827"/>
    </source>
</evidence>
<accession>A0A2D3W3E2</accession>
<evidence type="ECO:0000313" key="3">
    <source>
        <dbReference type="Proteomes" id="UP000231638"/>
    </source>
</evidence>
<proteinExistence type="predicted"/>
<evidence type="ECO:0000313" key="2">
    <source>
        <dbReference type="EMBL" id="DAB35891.1"/>
    </source>
</evidence>